<keyword evidence="1" id="KW-0472">Membrane</keyword>
<comment type="caution">
    <text evidence="3">The sequence shown here is derived from an EMBL/GenBank/DDBJ whole genome shotgun (WGS) entry which is preliminary data.</text>
</comment>
<dbReference type="Pfam" id="PF13400">
    <property type="entry name" value="Tad"/>
    <property type="match status" value="1"/>
</dbReference>
<sequence length="508" mass="52499">MLSIKRFCDDRDGAVTIWLLMWSIIFLGFAGLAVDVSNAYRTRAMLQATADAAAHAGAIRLVNGNGTKAEVEAEAISYAQENLPTASNGTVVLASDVTLITYVPDPNNPGKGTPYTGMADPNGVHVIAQRATVAGETSKLPLPTSLLRIVDFNSWNITVEAIAAAGGGFCTGKANWMLAQNDVQFTSGNGFGGDLCVYGKNGIEGNMNNASADGVVFGWGDASKDSAVYGWDVQECDGCEQRAAMEIPETEKSALEAIAVTAVGIVRERLYPPSGGGPSVFPLHKIKNGGNPSAETLMGQAYASGSRNFHITCNTSNVSVDLGQMVAEANNHSLATGGTGITSLSGVTIYTGPSGSGAPGVEGDPCELVGSNINFGPTIIASANTKGGSIVDPGNSASASTDNVSVKLNGQPVAGGNCVSEVTTWDDGLNIFSLGGVNFTAQGDFNTLRIYAQKNVNFTAGPSTTGGLDIRTAEAISFTAGATFDPDCAPADGTIDFPWDIKRVRLVW</sequence>
<dbReference type="Proteomes" id="UP000655420">
    <property type="component" value="Unassembled WGS sequence"/>
</dbReference>
<name>A0A8J7M9M6_9RHOB</name>
<evidence type="ECO:0000259" key="2">
    <source>
        <dbReference type="Pfam" id="PF13400"/>
    </source>
</evidence>
<keyword evidence="4" id="KW-1185">Reference proteome</keyword>
<dbReference type="EMBL" id="JAEHHL010000010">
    <property type="protein sequence ID" value="MBK0400795.1"/>
    <property type="molecule type" value="Genomic_DNA"/>
</dbReference>
<keyword evidence="1" id="KW-0812">Transmembrane</keyword>
<protein>
    <recommendedName>
        <fullName evidence="2">Putative Flp pilus-assembly TadG-like N-terminal domain-containing protein</fullName>
    </recommendedName>
</protein>
<organism evidence="3 4">
    <name type="scientific">Thermohalobaculum xanthum</name>
    <dbReference type="NCBI Taxonomy" id="2753746"/>
    <lineage>
        <taxon>Bacteria</taxon>
        <taxon>Pseudomonadati</taxon>
        <taxon>Pseudomonadota</taxon>
        <taxon>Alphaproteobacteria</taxon>
        <taxon>Rhodobacterales</taxon>
        <taxon>Paracoccaceae</taxon>
        <taxon>Thermohalobaculum</taxon>
    </lineage>
</organism>
<dbReference type="RefSeq" id="WP_200612302.1">
    <property type="nucleotide sequence ID" value="NZ_JAEHHL010000010.1"/>
</dbReference>
<feature type="transmembrane region" description="Helical" evidence="1">
    <location>
        <begin position="12"/>
        <end position="34"/>
    </location>
</feature>
<evidence type="ECO:0000313" key="3">
    <source>
        <dbReference type="EMBL" id="MBK0400795.1"/>
    </source>
</evidence>
<dbReference type="AlphaFoldDB" id="A0A8J7M9M6"/>
<proteinExistence type="predicted"/>
<dbReference type="InterPro" id="IPR028087">
    <property type="entry name" value="Tad_N"/>
</dbReference>
<feature type="domain" description="Putative Flp pilus-assembly TadG-like N-terminal" evidence="2">
    <location>
        <begin position="13"/>
        <end position="58"/>
    </location>
</feature>
<gene>
    <name evidence="3" type="ORF">H0I76_16465</name>
</gene>
<accession>A0A8J7M9M6</accession>
<reference evidence="3" key="1">
    <citation type="submission" date="2020-12" db="EMBL/GenBank/DDBJ databases">
        <title>Bacterial taxonomy.</title>
        <authorList>
            <person name="Pan X."/>
        </authorList>
    </citation>
    <scope>NUCLEOTIDE SEQUENCE</scope>
    <source>
        <strain evidence="3">M0105</strain>
    </source>
</reference>
<evidence type="ECO:0000256" key="1">
    <source>
        <dbReference type="SAM" id="Phobius"/>
    </source>
</evidence>
<evidence type="ECO:0000313" key="4">
    <source>
        <dbReference type="Proteomes" id="UP000655420"/>
    </source>
</evidence>
<keyword evidence="1" id="KW-1133">Transmembrane helix</keyword>